<evidence type="ECO:0000256" key="8">
    <source>
        <dbReference type="ARBA" id="ARBA00022848"/>
    </source>
</evidence>
<dbReference type="RefSeq" id="XP_033811754.1">
    <property type="nucleotide sequence ID" value="XM_033955863.1"/>
</dbReference>
<keyword evidence="10 13" id="KW-0408">Iron</keyword>
<dbReference type="GO" id="GO:0008392">
    <property type="term" value="F:arachidonate epoxygenase activity"/>
    <property type="evidence" value="ECO:0007669"/>
    <property type="project" value="TreeGrafter"/>
</dbReference>
<dbReference type="PRINTS" id="PR00463">
    <property type="entry name" value="EP450I"/>
</dbReference>
<dbReference type="GO" id="GO:0020037">
    <property type="term" value="F:heme binding"/>
    <property type="evidence" value="ECO:0007669"/>
    <property type="project" value="InterPro"/>
</dbReference>
<dbReference type="OrthoDB" id="3934656at2759"/>
<dbReference type="FunFam" id="1.10.630.10:FF:000001">
    <property type="entry name" value="Cytochrome P450, family 2"/>
    <property type="match status" value="1"/>
</dbReference>
<dbReference type="PRINTS" id="PR00385">
    <property type="entry name" value="P450"/>
</dbReference>
<dbReference type="SUPFAM" id="SSF48264">
    <property type="entry name" value="Cytochrome P450"/>
    <property type="match status" value="1"/>
</dbReference>
<dbReference type="InterPro" id="IPR001128">
    <property type="entry name" value="Cyt_P450"/>
</dbReference>
<sequence length="497" mass="57102">MDASGALLVFLIIFLSCLMLFRNGKGWKKEMQLPPGPSPLPVIGNLLQLDMKDMVKSLTMLSEKYGSVYTVYMGTEPSVVLYGYKAVKEALIDQGEEFSGRGEYPVVFRFTQGNGIAFTNGEKWKNLRRFALQTLRNFGVGKKSIEERIKEEAYFLVKEFKKTNEEPFDPTFVMSKAVSNVICSVVFGNRFDYTDKSFLTLLGLINENFQLMSSIWGTLYNIYPNVMKHLPGPHNKIFSNFEKLKLFVLERIKMHDEMFDANCPRDFIDCFLSKMKQEEQNPETSFHTETLVMTTHNLFFGGTETVSTTLRYGFLILMKYPEIKAKVHEEIDQVIGQNRCPAIEDRNKMPYTDAVIHEVQRFTDIIPMSLPHCLIRDTMFRGYTLPRGTNVIPVLTSVHYDPTQYKNPAMFDPHNFLDNNNSFKKNDAFMPFSTGKRVCLGEGLARMELFLYFTTILQNFDMKPVVSPDQIDITPLSSGLGNVPRPYQFCLIPRLKH</sequence>
<name>A0A6P8S1T0_GEOSA</name>
<evidence type="ECO:0000256" key="2">
    <source>
        <dbReference type="ARBA" id="ARBA00004524"/>
    </source>
</evidence>
<comment type="cofactor">
    <cofactor evidence="1 13">
        <name>heme</name>
        <dbReference type="ChEBI" id="CHEBI:30413"/>
    </cofactor>
</comment>
<evidence type="ECO:0000256" key="15">
    <source>
        <dbReference type="SAM" id="Phobius"/>
    </source>
</evidence>
<dbReference type="GO" id="GO:0005506">
    <property type="term" value="F:iron ion binding"/>
    <property type="evidence" value="ECO:0007669"/>
    <property type="project" value="InterPro"/>
</dbReference>
<proteinExistence type="inferred from homology"/>
<evidence type="ECO:0000256" key="13">
    <source>
        <dbReference type="PIRSR" id="PIRSR602401-1"/>
    </source>
</evidence>
<evidence type="ECO:0000256" key="6">
    <source>
        <dbReference type="ARBA" id="ARBA00022723"/>
    </source>
</evidence>
<dbReference type="AlphaFoldDB" id="A0A6P8S1T0"/>
<reference evidence="17" key="1">
    <citation type="submission" date="2025-08" db="UniProtKB">
        <authorList>
            <consortium name="RefSeq"/>
        </authorList>
    </citation>
    <scope>IDENTIFICATION</scope>
</reference>
<evidence type="ECO:0000256" key="11">
    <source>
        <dbReference type="ARBA" id="ARBA00023033"/>
    </source>
</evidence>
<dbReference type="KEGG" id="gsh:117365422"/>
<feature type="binding site" description="axial binding residue" evidence="13">
    <location>
        <position position="439"/>
    </location>
    <ligand>
        <name>heme</name>
        <dbReference type="ChEBI" id="CHEBI:30413"/>
    </ligand>
    <ligandPart>
        <name>Fe</name>
        <dbReference type="ChEBI" id="CHEBI:18248"/>
    </ligandPart>
</feature>
<keyword evidence="8" id="KW-0492">Microsome</keyword>
<comment type="subcellular location">
    <subcellularLocation>
        <location evidence="3">Endoplasmic reticulum membrane</location>
    </subcellularLocation>
    <subcellularLocation>
        <location evidence="2">Microsome membrane</location>
    </subcellularLocation>
</comment>
<evidence type="ECO:0000256" key="10">
    <source>
        <dbReference type="ARBA" id="ARBA00023004"/>
    </source>
</evidence>
<evidence type="ECO:0000256" key="12">
    <source>
        <dbReference type="ARBA" id="ARBA00023136"/>
    </source>
</evidence>
<evidence type="ECO:0000256" key="14">
    <source>
        <dbReference type="RuleBase" id="RU000461"/>
    </source>
</evidence>
<evidence type="ECO:0000313" key="16">
    <source>
        <dbReference type="Proteomes" id="UP000515159"/>
    </source>
</evidence>
<dbReference type="InParanoid" id="A0A6P8S1T0"/>
<evidence type="ECO:0000313" key="17">
    <source>
        <dbReference type="RefSeq" id="XP_033811754.1"/>
    </source>
</evidence>
<dbReference type="PANTHER" id="PTHR24300">
    <property type="entry name" value="CYTOCHROME P450 508A4-RELATED"/>
    <property type="match status" value="1"/>
</dbReference>
<keyword evidence="15" id="KW-1133">Transmembrane helix</keyword>
<protein>
    <submittedName>
        <fullName evidence="17">Cytochrome P450 2F3-like</fullName>
    </submittedName>
</protein>
<dbReference type="GO" id="GO:0019373">
    <property type="term" value="P:epoxygenase P450 pathway"/>
    <property type="evidence" value="ECO:0007669"/>
    <property type="project" value="TreeGrafter"/>
</dbReference>
<feature type="transmembrane region" description="Helical" evidence="15">
    <location>
        <begin position="6"/>
        <end position="24"/>
    </location>
</feature>
<keyword evidence="16" id="KW-1185">Reference proteome</keyword>
<dbReference type="GO" id="GO:0006805">
    <property type="term" value="P:xenobiotic metabolic process"/>
    <property type="evidence" value="ECO:0007669"/>
    <property type="project" value="TreeGrafter"/>
</dbReference>
<evidence type="ECO:0000256" key="4">
    <source>
        <dbReference type="ARBA" id="ARBA00010617"/>
    </source>
</evidence>
<keyword evidence="6 13" id="KW-0479">Metal-binding</keyword>
<dbReference type="Pfam" id="PF00067">
    <property type="entry name" value="p450"/>
    <property type="match status" value="1"/>
</dbReference>
<dbReference type="GO" id="GO:0019825">
    <property type="term" value="F:oxygen binding"/>
    <property type="evidence" value="ECO:0007669"/>
    <property type="project" value="InterPro"/>
</dbReference>
<evidence type="ECO:0000256" key="7">
    <source>
        <dbReference type="ARBA" id="ARBA00022824"/>
    </source>
</evidence>
<keyword evidence="15" id="KW-0812">Transmembrane</keyword>
<dbReference type="InterPro" id="IPR017972">
    <property type="entry name" value="Cyt_P450_CS"/>
</dbReference>
<gene>
    <name evidence="17" type="primary">LOC117365422</name>
</gene>
<dbReference type="Gene3D" id="1.10.630.10">
    <property type="entry name" value="Cytochrome P450"/>
    <property type="match status" value="1"/>
</dbReference>
<dbReference type="InterPro" id="IPR036396">
    <property type="entry name" value="Cyt_P450_sf"/>
</dbReference>
<dbReference type="GeneID" id="117365422"/>
<keyword evidence="5 13" id="KW-0349">Heme</keyword>
<dbReference type="InterPro" id="IPR050182">
    <property type="entry name" value="Cytochrome_P450_fam2"/>
</dbReference>
<keyword evidence="12 15" id="KW-0472">Membrane</keyword>
<dbReference type="Proteomes" id="UP000515159">
    <property type="component" value="Chromosome 8"/>
</dbReference>
<dbReference type="GO" id="GO:0005789">
    <property type="term" value="C:endoplasmic reticulum membrane"/>
    <property type="evidence" value="ECO:0007669"/>
    <property type="project" value="UniProtKB-SubCell"/>
</dbReference>
<dbReference type="PROSITE" id="PS00086">
    <property type="entry name" value="CYTOCHROME_P450"/>
    <property type="match status" value="1"/>
</dbReference>
<keyword evidence="11 14" id="KW-0503">Monooxygenase</keyword>
<dbReference type="InterPro" id="IPR020469">
    <property type="entry name" value="Cyt_P450_CYP2_fam"/>
</dbReference>
<dbReference type="PRINTS" id="PR01957">
    <property type="entry name" value="EP450ICYP2F"/>
</dbReference>
<keyword evidence="7" id="KW-0256">Endoplasmic reticulum</keyword>
<organism evidence="16 17">
    <name type="scientific">Geotrypetes seraphini</name>
    <name type="common">Gaboon caecilian</name>
    <name type="synonym">Caecilia seraphini</name>
    <dbReference type="NCBI Taxonomy" id="260995"/>
    <lineage>
        <taxon>Eukaryota</taxon>
        <taxon>Metazoa</taxon>
        <taxon>Chordata</taxon>
        <taxon>Craniata</taxon>
        <taxon>Vertebrata</taxon>
        <taxon>Euteleostomi</taxon>
        <taxon>Amphibia</taxon>
        <taxon>Gymnophiona</taxon>
        <taxon>Geotrypetes</taxon>
    </lineage>
</organism>
<evidence type="ECO:0000256" key="1">
    <source>
        <dbReference type="ARBA" id="ARBA00001971"/>
    </source>
</evidence>
<keyword evidence="9 14" id="KW-0560">Oxidoreductase</keyword>
<comment type="similarity">
    <text evidence="4 14">Belongs to the cytochrome P450 family.</text>
</comment>
<evidence type="ECO:0000256" key="3">
    <source>
        <dbReference type="ARBA" id="ARBA00004586"/>
    </source>
</evidence>
<evidence type="ECO:0000256" key="9">
    <source>
        <dbReference type="ARBA" id="ARBA00023002"/>
    </source>
</evidence>
<evidence type="ECO:0000256" key="5">
    <source>
        <dbReference type="ARBA" id="ARBA00022617"/>
    </source>
</evidence>
<dbReference type="PANTHER" id="PTHR24300:SF84">
    <property type="entry name" value="CYTOCHROME P450, FAMILY 2, SUBFAMILY T, POLYPEPTIDE 4"/>
    <property type="match status" value="1"/>
</dbReference>
<dbReference type="InterPro" id="IPR002401">
    <property type="entry name" value="Cyt_P450_E_grp-I"/>
</dbReference>
<dbReference type="FunCoup" id="A0A6P8S1T0">
    <property type="interactions" value="187"/>
</dbReference>
<accession>A0A6P8S1T0</accession>
<dbReference type="GO" id="GO:0016712">
    <property type="term" value="F:oxidoreductase activity, acting on paired donors, with incorporation or reduction of molecular oxygen, reduced flavin or flavoprotein as one donor, and incorporation of one atom of oxygen"/>
    <property type="evidence" value="ECO:0007669"/>
    <property type="project" value="TreeGrafter"/>
</dbReference>